<evidence type="ECO:0000313" key="1">
    <source>
        <dbReference type="EMBL" id="KKM13929.1"/>
    </source>
</evidence>
<name>A0A0F9I2N3_9ZZZZ</name>
<gene>
    <name evidence="1" type="ORF">LCGC14_1711250</name>
</gene>
<dbReference type="EMBL" id="LAZR01015263">
    <property type="protein sequence ID" value="KKM13929.1"/>
    <property type="molecule type" value="Genomic_DNA"/>
</dbReference>
<sequence>MRFSISVRDSLPDAAEWKEVWEPYVTPTEKRVYEELFDAGSEGDTESIARKLGLRANRVLTLLRRLEVVGLIKVEDD</sequence>
<protein>
    <recommendedName>
        <fullName evidence="2">Transcription regulator TrmB N-terminal domain-containing protein</fullName>
    </recommendedName>
</protein>
<organism evidence="1">
    <name type="scientific">marine sediment metagenome</name>
    <dbReference type="NCBI Taxonomy" id="412755"/>
    <lineage>
        <taxon>unclassified sequences</taxon>
        <taxon>metagenomes</taxon>
        <taxon>ecological metagenomes</taxon>
    </lineage>
</organism>
<dbReference type="AlphaFoldDB" id="A0A0F9I2N3"/>
<accession>A0A0F9I2N3</accession>
<dbReference type="SUPFAM" id="SSF46785">
    <property type="entry name" value="Winged helix' DNA-binding domain"/>
    <property type="match status" value="1"/>
</dbReference>
<comment type="caution">
    <text evidence="1">The sequence shown here is derived from an EMBL/GenBank/DDBJ whole genome shotgun (WGS) entry which is preliminary data.</text>
</comment>
<proteinExistence type="predicted"/>
<dbReference type="Gene3D" id="1.10.10.10">
    <property type="entry name" value="Winged helix-like DNA-binding domain superfamily/Winged helix DNA-binding domain"/>
    <property type="match status" value="1"/>
</dbReference>
<dbReference type="InterPro" id="IPR036388">
    <property type="entry name" value="WH-like_DNA-bd_sf"/>
</dbReference>
<reference evidence="1" key="1">
    <citation type="journal article" date="2015" name="Nature">
        <title>Complex archaea that bridge the gap between prokaryotes and eukaryotes.</title>
        <authorList>
            <person name="Spang A."/>
            <person name="Saw J.H."/>
            <person name="Jorgensen S.L."/>
            <person name="Zaremba-Niedzwiedzka K."/>
            <person name="Martijn J."/>
            <person name="Lind A.E."/>
            <person name="van Eijk R."/>
            <person name="Schleper C."/>
            <person name="Guy L."/>
            <person name="Ettema T.J."/>
        </authorList>
    </citation>
    <scope>NUCLEOTIDE SEQUENCE</scope>
</reference>
<evidence type="ECO:0008006" key="2">
    <source>
        <dbReference type="Google" id="ProtNLM"/>
    </source>
</evidence>
<dbReference type="InterPro" id="IPR036390">
    <property type="entry name" value="WH_DNA-bd_sf"/>
</dbReference>